<dbReference type="EMBL" id="FNAP01000004">
    <property type="protein sequence ID" value="SDE20527.1"/>
    <property type="molecule type" value="Genomic_DNA"/>
</dbReference>
<gene>
    <name evidence="1" type="ORF">SAMN05421720_104171</name>
</gene>
<accession>A0A1G7B0Z4</accession>
<reference evidence="1 2" key="1">
    <citation type="submission" date="2016-10" db="EMBL/GenBank/DDBJ databases">
        <authorList>
            <person name="de Groot N.N."/>
        </authorList>
    </citation>
    <scope>NUCLEOTIDE SEQUENCE [LARGE SCALE GENOMIC DNA]</scope>
    <source>
        <strain evidence="1 2">ATCC 700224</strain>
    </source>
</reference>
<sequence>MEVAVQANRTAEAGVVHRSLVSRCHAMSYLWQREETRGVPDGRVRYGPRPSAIH</sequence>
<protein>
    <submittedName>
        <fullName evidence="1">Uncharacterized protein</fullName>
    </submittedName>
</protein>
<evidence type="ECO:0000313" key="1">
    <source>
        <dbReference type="EMBL" id="SDE20527.1"/>
    </source>
</evidence>
<evidence type="ECO:0000313" key="2">
    <source>
        <dbReference type="Proteomes" id="UP000199412"/>
    </source>
</evidence>
<dbReference type="Proteomes" id="UP000199412">
    <property type="component" value="Unassembled WGS sequence"/>
</dbReference>
<proteinExistence type="predicted"/>
<dbReference type="AlphaFoldDB" id="A0A1G7B0Z4"/>
<dbReference type="STRING" id="69960.SAMN05421720_104171"/>
<keyword evidence="2" id="KW-1185">Reference proteome</keyword>
<organism evidence="1 2">
    <name type="scientific">Rhodospira trueperi</name>
    <dbReference type="NCBI Taxonomy" id="69960"/>
    <lineage>
        <taxon>Bacteria</taxon>
        <taxon>Pseudomonadati</taxon>
        <taxon>Pseudomonadota</taxon>
        <taxon>Alphaproteobacteria</taxon>
        <taxon>Rhodospirillales</taxon>
        <taxon>Rhodospirillaceae</taxon>
        <taxon>Rhodospira</taxon>
    </lineage>
</organism>
<name>A0A1G7B0Z4_9PROT</name>